<dbReference type="AlphaFoldDB" id="A0A1I7WJM4"/>
<reference evidence="2" key="1">
    <citation type="submission" date="2016-11" db="UniProtKB">
        <authorList>
            <consortium name="WormBaseParasite"/>
        </authorList>
    </citation>
    <scope>IDENTIFICATION</scope>
</reference>
<protein>
    <submittedName>
        <fullName evidence="2">Uncharacterized protein</fullName>
    </submittedName>
</protein>
<evidence type="ECO:0000313" key="2">
    <source>
        <dbReference type="WBParaSite" id="Hba_05226"/>
    </source>
</evidence>
<keyword evidence="1" id="KW-1185">Reference proteome</keyword>
<sequence length="68" mass="7979">MIKLLIIFINLKKNHLWLNMIELGTVKHHVLTLNVSYMQVHPTMDSAVLPLGVSQFKKMFKKMKNYPI</sequence>
<dbReference type="Proteomes" id="UP000095283">
    <property type="component" value="Unplaced"/>
</dbReference>
<accession>A0A1I7WJM4</accession>
<dbReference type="WBParaSite" id="Hba_05226">
    <property type="protein sequence ID" value="Hba_05226"/>
    <property type="gene ID" value="Hba_05226"/>
</dbReference>
<proteinExistence type="predicted"/>
<organism evidence="1 2">
    <name type="scientific">Heterorhabditis bacteriophora</name>
    <name type="common">Entomopathogenic nematode worm</name>
    <dbReference type="NCBI Taxonomy" id="37862"/>
    <lineage>
        <taxon>Eukaryota</taxon>
        <taxon>Metazoa</taxon>
        <taxon>Ecdysozoa</taxon>
        <taxon>Nematoda</taxon>
        <taxon>Chromadorea</taxon>
        <taxon>Rhabditida</taxon>
        <taxon>Rhabditina</taxon>
        <taxon>Rhabditomorpha</taxon>
        <taxon>Strongyloidea</taxon>
        <taxon>Heterorhabditidae</taxon>
        <taxon>Heterorhabditis</taxon>
    </lineage>
</organism>
<evidence type="ECO:0000313" key="1">
    <source>
        <dbReference type="Proteomes" id="UP000095283"/>
    </source>
</evidence>
<name>A0A1I7WJM4_HETBA</name>